<protein>
    <submittedName>
        <fullName evidence="4">Toluene efflux pump periplasmic linker protein TtgD</fullName>
    </submittedName>
</protein>
<accession>A0A2Z2P1W4</accession>
<dbReference type="GO" id="GO:0015562">
    <property type="term" value="F:efflux transmembrane transporter activity"/>
    <property type="evidence" value="ECO:0007669"/>
    <property type="project" value="InterPro"/>
</dbReference>
<dbReference type="InterPro" id="IPR003423">
    <property type="entry name" value="OMP_efflux"/>
</dbReference>
<comment type="similarity">
    <text evidence="2">Belongs to the membrane fusion protein (MFP) (TC 8.A.1) family.</text>
</comment>
<dbReference type="Pfam" id="PF25917">
    <property type="entry name" value="BSH_RND"/>
    <property type="match status" value="1"/>
</dbReference>
<comment type="similarity">
    <text evidence="1">Belongs to the outer membrane factor (OMF) (TC 1.B.17) family.</text>
</comment>
<dbReference type="InterPro" id="IPR058625">
    <property type="entry name" value="MdtA-like_BSH"/>
</dbReference>
<dbReference type="GO" id="GO:0046677">
    <property type="term" value="P:response to antibiotic"/>
    <property type="evidence" value="ECO:0007669"/>
    <property type="project" value="TreeGrafter"/>
</dbReference>
<gene>
    <name evidence="4" type="primary">ttgD</name>
    <name evidence="4" type="ORF">IMCC3135_17675</name>
</gene>
<evidence type="ECO:0000259" key="3">
    <source>
        <dbReference type="Pfam" id="PF25917"/>
    </source>
</evidence>
<dbReference type="GO" id="GO:0005886">
    <property type="term" value="C:plasma membrane"/>
    <property type="evidence" value="ECO:0007669"/>
    <property type="project" value="TreeGrafter"/>
</dbReference>
<organism evidence="4 5">
    <name type="scientific">Granulosicoccus antarcticus IMCC3135</name>
    <dbReference type="NCBI Taxonomy" id="1192854"/>
    <lineage>
        <taxon>Bacteria</taxon>
        <taxon>Pseudomonadati</taxon>
        <taxon>Pseudomonadota</taxon>
        <taxon>Gammaproteobacteria</taxon>
        <taxon>Chromatiales</taxon>
        <taxon>Granulosicoccaceae</taxon>
        <taxon>Granulosicoccus</taxon>
    </lineage>
</organism>
<dbReference type="Gene3D" id="2.40.50.100">
    <property type="match status" value="1"/>
</dbReference>
<reference evidence="4 5" key="1">
    <citation type="submission" date="2016-12" db="EMBL/GenBank/DDBJ databases">
        <authorList>
            <person name="Song W.-J."/>
            <person name="Kurnit D.M."/>
        </authorList>
    </citation>
    <scope>NUCLEOTIDE SEQUENCE [LARGE SCALE GENOMIC DNA]</scope>
    <source>
        <strain evidence="4 5">IMCC3135</strain>
    </source>
</reference>
<evidence type="ECO:0000256" key="2">
    <source>
        <dbReference type="ARBA" id="ARBA00009477"/>
    </source>
</evidence>
<dbReference type="PANTHER" id="PTHR30158">
    <property type="entry name" value="ACRA/E-RELATED COMPONENT OF DRUG EFFLUX TRANSPORTER"/>
    <property type="match status" value="1"/>
</dbReference>
<feature type="domain" description="Multidrug resistance protein MdtA-like barrel-sandwich hybrid" evidence="3">
    <location>
        <begin position="109"/>
        <end position="197"/>
    </location>
</feature>
<dbReference type="EMBL" id="CP018632">
    <property type="protein sequence ID" value="ASJ73614.1"/>
    <property type="molecule type" value="Genomic_DNA"/>
</dbReference>
<keyword evidence="5" id="KW-1185">Reference proteome</keyword>
<evidence type="ECO:0000313" key="5">
    <source>
        <dbReference type="Proteomes" id="UP000250079"/>
    </source>
</evidence>
<dbReference type="Gene3D" id="2.20.200.10">
    <property type="entry name" value="Outer membrane efflux proteins (OEP)"/>
    <property type="match status" value="1"/>
</dbReference>
<dbReference type="AlphaFoldDB" id="A0A2Z2P1W4"/>
<proteinExistence type="inferred from homology"/>
<dbReference type="PANTHER" id="PTHR30158:SF3">
    <property type="entry name" value="MULTIDRUG EFFLUX PUMP SUBUNIT ACRA-RELATED"/>
    <property type="match status" value="1"/>
</dbReference>
<dbReference type="KEGG" id="gai:IMCC3135_17675"/>
<dbReference type="Pfam" id="PF02321">
    <property type="entry name" value="OEP"/>
    <property type="match status" value="1"/>
</dbReference>
<evidence type="ECO:0000256" key="1">
    <source>
        <dbReference type="ARBA" id="ARBA00007613"/>
    </source>
</evidence>
<dbReference type="SUPFAM" id="SSF111369">
    <property type="entry name" value="HlyD-like secretion proteins"/>
    <property type="match status" value="1"/>
</dbReference>
<name>A0A2Z2P1W4_9GAMM</name>
<evidence type="ECO:0000313" key="4">
    <source>
        <dbReference type="EMBL" id="ASJ73614.1"/>
    </source>
</evidence>
<sequence length="292" mass="30668">MKSSQAHRPSLRNNFELSTSYILSMTITYTEKHNMYKPLDTTWVYTNPGSTLRATAMIDTLALSLAACSEKTEAEAKATPPVEVVAYTVKSSEVPVSSELNGRVVAAVTAEIRPQTGGIVRKRLFTEGSTVEAGQVLYEIDPTSAQTSVADAQAILASAEVAVASAKAKTVRYQELVRIEAVSQESAEEAEAAYKQAVAAVASAQVRAANASIGAARAARFPSITLTTSVGTSSSQLSQLFGGGTGLWTFIPSVSVPIFDGGAAKAGVLEAGKLTFGVDGRCNARITPRNRT</sequence>
<dbReference type="Proteomes" id="UP000250079">
    <property type="component" value="Chromosome"/>
</dbReference>